<protein>
    <submittedName>
        <fullName evidence="2">Uncharacterized protein</fullName>
    </submittedName>
</protein>
<sequence length="132" mass="14721">MAAVAVPVRRSPGPLPCPRRPRRHGGSGEKRISRQGDPAAGRFARCPLGETCGQEGRRPGGARGPRDRRESEVTFQSCVIIVPVFTYFQYTGKFPSEQSEHFTVTTHFPISQNQPERQIRKRLPAASPHRFA</sequence>
<dbReference type="Proteomes" id="UP000190648">
    <property type="component" value="Unassembled WGS sequence"/>
</dbReference>
<keyword evidence="3" id="KW-1185">Reference proteome</keyword>
<evidence type="ECO:0000256" key="1">
    <source>
        <dbReference type="SAM" id="MobiDB-lite"/>
    </source>
</evidence>
<feature type="region of interest" description="Disordered" evidence="1">
    <location>
        <begin position="109"/>
        <end position="132"/>
    </location>
</feature>
<accession>A0A1V4J4S6</accession>
<proteinExistence type="predicted"/>
<dbReference type="AlphaFoldDB" id="A0A1V4J4S6"/>
<organism evidence="2 3">
    <name type="scientific">Patagioenas fasciata monilis</name>
    <dbReference type="NCBI Taxonomy" id="372326"/>
    <lineage>
        <taxon>Eukaryota</taxon>
        <taxon>Metazoa</taxon>
        <taxon>Chordata</taxon>
        <taxon>Craniata</taxon>
        <taxon>Vertebrata</taxon>
        <taxon>Euteleostomi</taxon>
        <taxon>Archelosauria</taxon>
        <taxon>Archosauria</taxon>
        <taxon>Dinosauria</taxon>
        <taxon>Saurischia</taxon>
        <taxon>Theropoda</taxon>
        <taxon>Coelurosauria</taxon>
        <taxon>Aves</taxon>
        <taxon>Neognathae</taxon>
        <taxon>Neoaves</taxon>
        <taxon>Columbimorphae</taxon>
        <taxon>Columbiformes</taxon>
        <taxon>Columbidae</taxon>
        <taxon>Patagioenas</taxon>
    </lineage>
</organism>
<evidence type="ECO:0000313" key="2">
    <source>
        <dbReference type="EMBL" id="OPJ67139.1"/>
    </source>
</evidence>
<dbReference type="EMBL" id="LSYS01009367">
    <property type="protein sequence ID" value="OPJ67139.1"/>
    <property type="molecule type" value="Genomic_DNA"/>
</dbReference>
<gene>
    <name evidence="2" type="ORF">AV530_017045</name>
</gene>
<comment type="caution">
    <text evidence="2">The sequence shown here is derived from an EMBL/GenBank/DDBJ whole genome shotgun (WGS) entry which is preliminary data.</text>
</comment>
<feature type="region of interest" description="Disordered" evidence="1">
    <location>
        <begin position="1"/>
        <end position="72"/>
    </location>
</feature>
<name>A0A1V4J4S6_PATFA</name>
<reference evidence="2 3" key="1">
    <citation type="submission" date="2016-02" db="EMBL/GenBank/DDBJ databases">
        <title>Band-tailed pigeon sequencing and assembly.</title>
        <authorList>
            <person name="Soares A.E."/>
            <person name="Novak B.J."/>
            <person name="Rice E.S."/>
            <person name="O'Connell B."/>
            <person name="Chang D."/>
            <person name="Weber S."/>
            <person name="Shapiro B."/>
        </authorList>
    </citation>
    <scope>NUCLEOTIDE SEQUENCE [LARGE SCALE GENOMIC DNA]</scope>
    <source>
        <strain evidence="2">BTP2013</strain>
        <tissue evidence="2">Blood</tissue>
    </source>
</reference>
<evidence type="ECO:0000313" key="3">
    <source>
        <dbReference type="Proteomes" id="UP000190648"/>
    </source>
</evidence>